<dbReference type="Pfam" id="PF05761">
    <property type="entry name" value="5_nucleotid"/>
    <property type="match status" value="1"/>
</dbReference>
<dbReference type="WBParaSite" id="ACOC_0000672101-mRNA-1">
    <property type="protein sequence ID" value="ACOC_0000672101-mRNA-1"/>
    <property type="gene ID" value="ACOC_0000672101"/>
</dbReference>
<dbReference type="InterPro" id="IPR023214">
    <property type="entry name" value="HAD_sf"/>
</dbReference>
<dbReference type="OMA" id="VARNAWF"/>
<evidence type="ECO:0000313" key="7">
    <source>
        <dbReference type="WBParaSite" id="ACOC_0000672101-mRNA-1"/>
    </source>
</evidence>
<evidence type="ECO:0000256" key="3">
    <source>
        <dbReference type="ARBA" id="ARBA00022801"/>
    </source>
</evidence>
<dbReference type="SUPFAM" id="SSF56784">
    <property type="entry name" value="HAD-like"/>
    <property type="match status" value="1"/>
</dbReference>
<dbReference type="PANTHER" id="PTHR12103:SF15">
    <property type="entry name" value="CYTOSOLIC PURINE 5'-NUCLEOTIDASE"/>
    <property type="match status" value="1"/>
</dbReference>
<reference evidence="5 6" key="2">
    <citation type="submission" date="2018-11" db="EMBL/GenBank/DDBJ databases">
        <authorList>
            <consortium name="Pathogen Informatics"/>
        </authorList>
    </citation>
    <scope>NUCLEOTIDE SEQUENCE [LARGE SCALE GENOMIC DNA]</scope>
    <source>
        <strain evidence="5 6">Costa Rica</strain>
    </source>
</reference>
<sequence length="330" mass="37873">MDAQIYINRSLRLDKIKSIGFDMDATLAIYNSPQSEELAFILSINRLVDIGYPEELRETKYQAEFVARNAWFDKKFGMLLKTDEHCNILSAFHGFRKLQKTACFKYFRKEIRRLYPNKHVALDESRIYVLNTVFNVPEALLLAAIVNYFNTHEESYTALAEETGFKRRDKNQVIPYSTIFNDCRNAIDWIHTEALMSHVMGSRWRELFDVVIVDGNKPKWFLQDIPFKEIDVATGATSIGVHSGALTKGEVYSGGCASEFKHRMNLHGKDILYVGDHIFGDVLNITVVTGDDLDIYLKKNLFSLLRAREFGSRCDGDKQGTNSFSDTLIY</sequence>
<keyword evidence="2" id="KW-0479">Metal-binding</keyword>
<evidence type="ECO:0000256" key="1">
    <source>
        <dbReference type="ARBA" id="ARBA00009589"/>
    </source>
</evidence>
<evidence type="ECO:0000313" key="5">
    <source>
        <dbReference type="EMBL" id="VDM58307.1"/>
    </source>
</evidence>
<comment type="similarity">
    <text evidence="1">Belongs to the 5'(3')-deoxyribonucleotidase family.</text>
</comment>
<name>A0A0R3PNQ4_ANGCS</name>
<evidence type="ECO:0000256" key="2">
    <source>
        <dbReference type="ARBA" id="ARBA00022723"/>
    </source>
</evidence>
<dbReference type="InterPro" id="IPR036412">
    <property type="entry name" value="HAD-like_sf"/>
</dbReference>
<keyword evidence="6" id="KW-1185">Reference proteome</keyword>
<keyword evidence="3" id="KW-0378">Hydrolase</keyword>
<proteinExistence type="inferred from homology"/>
<dbReference type="OrthoDB" id="10252832at2759"/>
<keyword evidence="4" id="KW-0460">Magnesium</keyword>
<gene>
    <name evidence="5" type="ORF">ACOC_LOCUS6722</name>
</gene>
<evidence type="ECO:0000313" key="6">
    <source>
        <dbReference type="Proteomes" id="UP000267027"/>
    </source>
</evidence>
<evidence type="ECO:0000256" key="4">
    <source>
        <dbReference type="ARBA" id="ARBA00022842"/>
    </source>
</evidence>
<dbReference type="STRING" id="334426.A0A0R3PNQ4"/>
<dbReference type="GO" id="GO:0008253">
    <property type="term" value="F:5'-nucleotidase activity"/>
    <property type="evidence" value="ECO:0007669"/>
    <property type="project" value="TreeGrafter"/>
</dbReference>
<dbReference type="Proteomes" id="UP000267027">
    <property type="component" value="Unassembled WGS sequence"/>
</dbReference>
<protein>
    <submittedName>
        <fullName evidence="7">5'-nucleotidase</fullName>
    </submittedName>
</protein>
<organism evidence="7">
    <name type="scientific">Angiostrongylus costaricensis</name>
    <name type="common">Nematode worm</name>
    <dbReference type="NCBI Taxonomy" id="334426"/>
    <lineage>
        <taxon>Eukaryota</taxon>
        <taxon>Metazoa</taxon>
        <taxon>Ecdysozoa</taxon>
        <taxon>Nematoda</taxon>
        <taxon>Chromadorea</taxon>
        <taxon>Rhabditida</taxon>
        <taxon>Rhabditina</taxon>
        <taxon>Rhabditomorpha</taxon>
        <taxon>Strongyloidea</taxon>
        <taxon>Metastrongylidae</taxon>
        <taxon>Angiostrongylus</taxon>
    </lineage>
</organism>
<dbReference type="AlphaFoldDB" id="A0A0R3PNQ4"/>
<accession>A0A0R3PNQ4</accession>
<dbReference type="InterPro" id="IPR008380">
    <property type="entry name" value="HAD-SF_hydro_IG_5-nucl"/>
</dbReference>
<dbReference type="Gene3D" id="3.40.50.1000">
    <property type="entry name" value="HAD superfamily/HAD-like"/>
    <property type="match status" value="1"/>
</dbReference>
<reference evidence="7" key="1">
    <citation type="submission" date="2017-02" db="UniProtKB">
        <authorList>
            <consortium name="WormBaseParasite"/>
        </authorList>
    </citation>
    <scope>IDENTIFICATION</scope>
</reference>
<dbReference type="EMBL" id="UYYA01003971">
    <property type="protein sequence ID" value="VDM58307.1"/>
    <property type="molecule type" value="Genomic_DNA"/>
</dbReference>
<dbReference type="GO" id="GO:0046872">
    <property type="term" value="F:metal ion binding"/>
    <property type="evidence" value="ECO:0007669"/>
    <property type="project" value="UniProtKB-KW"/>
</dbReference>
<dbReference type="PANTHER" id="PTHR12103">
    <property type="entry name" value="5'-NUCLEOTIDASE DOMAIN-CONTAINING"/>
    <property type="match status" value="1"/>
</dbReference>